<dbReference type="Proteomes" id="UP000182508">
    <property type="component" value="Unassembled WGS sequence"/>
</dbReference>
<reference evidence="1 2" key="1">
    <citation type="submission" date="2016-10" db="EMBL/GenBank/DDBJ databases">
        <authorList>
            <person name="de Groot N.N."/>
        </authorList>
    </citation>
    <scope>NUCLEOTIDE SEQUENCE [LARGE SCALE GENOMIC DNA]</scope>
    <source>
        <strain evidence="1 2">A-4</strain>
    </source>
</reference>
<dbReference type="Gene3D" id="1.10.472.60">
    <property type="entry name" value="putative protein disulfide isomerase domain"/>
    <property type="match status" value="1"/>
</dbReference>
<evidence type="ECO:0008006" key="3">
    <source>
        <dbReference type="Google" id="ProtNLM"/>
    </source>
</evidence>
<proteinExistence type="predicted"/>
<name>A0A1G6CP75_9STRE</name>
<dbReference type="AlphaFoldDB" id="A0A1G6CP75"/>
<dbReference type="RefSeq" id="WP_074486369.1">
    <property type="nucleotide sequence ID" value="NZ_FMXP01000024.1"/>
</dbReference>
<sequence>MKLYYIWDAYCGWCFGFKEALKPFVANHPELDLEILSGGLFDQGNPLSAYPHIPGANKQIAQLFHVEFGPAYEELLRDGKLILNSYHAASGFGTLKAFLPKEKWLDAAEKLQMAFYHDGKSFSEIETYEEIASEFSIQNSTFSKSLQEALGSDNGIHADYELVRSFGVSSYPTLILEKDGKFYDLRAGAMTADELENNFKTISALS</sequence>
<dbReference type="Gene3D" id="3.40.30.10">
    <property type="entry name" value="Glutaredoxin"/>
    <property type="match status" value="1"/>
</dbReference>
<keyword evidence="2" id="KW-1185">Reference proteome</keyword>
<protein>
    <recommendedName>
        <fullName evidence="3">DSBA-like thioredoxin domain-containing protein</fullName>
    </recommendedName>
</protein>
<gene>
    <name evidence="1" type="ORF">SAMN02910293_01717</name>
</gene>
<dbReference type="EMBL" id="FMXP01000024">
    <property type="protein sequence ID" value="SDB34711.1"/>
    <property type="molecule type" value="Genomic_DNA"/>
</dbReference>
<dbReference type="eggNOG" id="COG3531">
    <property type="taxonomic scope" value="Bacteria"/>
</dbReference>
<accession>A0A1G6CP75</accession>
<evidence type="ECO:0000313" key="2">
    <source>
        <dbReference type="Proteomes" id="UP000182508"/>
    </source>
</evidence>
<organism evidence="1 2">
    <name type="scientific">Streptococcus henryi</name>
    <dbReference type="NCBI Taxonomy" id="439219"/>
    <lineage>
        <taxon>Bacteria</taxon>
        <taxon>Bacillati</taxon>
        <taxon>Bacillota</taxon>
        <taxon>Bacilli</taxon>
        <taxon>Lactobacillales</taxon>
        <taxon>Streptococcaceae</taxon>
        <taxon>Streptococcus</taxon>
    </lineage>
</organism>
<evidence type="ECO:0000313" key="1">
    <source>
        <dbReference type="EMBL" id="SDB34711.1"/>
    </source>
</evidence>
<dbReference type="InterPro" id="IPR036249">
    <property type="entry name" value="Thioredoxin-like_sf"/>
</dbReference>
<dbReference type="SUPFAM" id="SSF52833">
    <property type="entry name" value="Thioredoxin-like"/>
    <property type="match status" value="1"/>
</dbReference>